<dbReference type="EMBL" id="JAHJDP010000045">
    <property type="protein sequence ID" value="MBU2691116.1"/>
    <property type="molecule type" value="Genomic_DNA"/>
</dbReference>
<name>A0A948RV61_UNCEI</name>
<evidence type="ECO:0008006" key="3">
    <source>
        <dbReference type="Google" id="ProtNLM"/>
    </source>
</evidence>
<evidence type="ECO:0000313" key="2">
    <source>
        <dbReference type="Proteomes" id="UP000777784"/>
    </source>
</evidence>
<evidence type="ECO:0000313" key="1">
    <source>
        <dbReference type="EMBL" id="MBU2691116.1"/>
    </source>
</evidence>
<reference evidence="1" key="1">
    <citation type="submission" date="2021-05" db="EMBL/GenBank/DDBJ databases">
        <title>Energy efficiency and biological interactions define the core microbiome of deep oligotrophic groundwater.</title>
        <authorList>
            <person name="Mehrshad M."/>
            <person name="Lopez-Fernandez M."/>
            <person name="Bell E."/>
            <person name="Bernier-Latmani R."/>
            <person name="Bertilsson S."/>
            <person name="Dopson M."/>
        </authorList>
    </citation>
    <scope>NUCLEOTIDE SEQUENCE</scope>
    <source>
        <strain evidence="1">Modern_marine.mb.64</strain>
    </source>
</reference>
<comment type="caution">
    <text evidence="1">The sequence shown here is derived from an EMBL/GenBank/DDBJ whole genome shotgun (WGS) entry which is preliminary data.</text>
</comment>
<accession>A0A948RV61</accession>
<gene>
    <name evidence="1" type="ORF">KJ970_09310</name>
</gene>
<sequence>MAPSPRRSRPDIGVAISCAKGRWNFLLAHRLKVPALLRKTLYSTNPIESIFSRVRDCEKNVKRARSSQMRQRWLAAVLIHCEKSFRKVKDYLDINEVINSIEQEFLEEEKDLLKAA</sequence>
<dbReference type="AlphaFoldDB" id="A0A948RV61"/>
<protein>
    <recommendedName>
        <fullName evidence="3">Transposase</fullName>
    </recommendedName>
</protein>
<proteinExistence type="predicted"/>
<dbReference type="Proteomes" id="UP000777784">
    <property type="component" value="Unassembled WGS sequence"/>
</dbReference>
<organism evidence="1 2">
    <name type="scientific">Eiseniibacteriota bacterium</name>
    <dbReference type="NCBI Taxonomy" id="2212470"/>
    <lineage>
        <taxon>Bacteria</taxon>
        <taxon>Candidatus Eiseniibacteriota</taxon>
    </lineage>
</organism>